<evidence type="ECO:0000313" key="8">
    <source>
        <dbReference type="Proteomes" id="UP001318040"/>
    </source>
</evidence>
<dbReference type="PANTHER" id="PTHR15427:SF52">
    <property type="entry name" value="C1Q DOMAIN-CONTAINING PROTEIN"/>
    <property type="match status" value="1"/>
</dbReference>
<evidence type="ECO:0000259" key="7">
    <source>
        <dbReference type="PROSITE" id="PS50871"/>
    </source>
</evidence>
<dbReference type="KEGG" id="pmrn:116941978"/>
<evidence type="ECO:0000256" key="3">
    <source>
        <dbReference type="ARBA" id="ARBA00022729"/>
    </source>
</evidence>
<dbReference type="Pfam" id="PF01391">
    <property type="entry name" value="Collagen"/>
    <property type="match status" value="1"/>
</dbReference>
<dbReference type="CTD" id="114899"/>
<dbReference type="PRINTS" id="PR00007">
    <property type="entry name" value="COMPLEMNTC1Q"/>
</dbReference>
<reference evidence="9" key="1">
    <citation type="submission" date="2025-08" db="UniProtKB">
        <authorList>
            <consortium name="RefSeq"/>
        </authorList>
    </citation>
    <scope>IDENTIFICATION</scope>
    <source>
        <tissue evidence="9">Sperm</tissue>
    </source>
</reference>
<evidence type="ECO:0000256" key="5">
    <source>
        <dbReference type="SAM" id="MobiDB-lite"/>
    </source>
</evidence>
<dbReference type="Gene3D" id="2.60.120.40">
    <property type="match status" value="1"/>
</dbReference>
<comment type="subcellular location">
    <subcellularLocation>
        <location evidence="1">Secreted</location>
    </subcellularLocation>
</comment>
<feature type="compositionally biased region" description="Basic and acidic residues" evidence="5">
    <location>
        <begin position="55"/>
        <end position="80"/>
    </location>
</feature>
<dbReference type="SUPFAM" id="SSF49842">
    <property type="entry name" value="TNF-like"/>
    <property type="match status" value="1"/>
</dbReference>
<feature type="compositionally biased region" description="Basic and acidic residues" evidence="5">
    <location>
        <begin position="150"/>
        <end position="168"/>
    </location>
</feature>
<dbReference type="GO" id="GO:0005576">
    <property type="term" value="C:extracellular region"/>
    <property type="evidence" value="ECO:0007669"/>
    <property type="project" value="UniProtKB-SubCell"/>
</dbReference>
<name>A0AAJ7T125_PETMA</name>
<dbReference type="InterPro" id="IPR001073">
    <property type="entry name" value="C1q_dom"/>
</dbReference>
<evidence type="ECO:0000313" key="9">
    <source>
        <dbReference type="RefSeq" id="XP_032809307.1"/>
    </source>
</evidence>
<sequence>MLPTSASLLLLLAHLCVAQDEYVEVSAKPVTHPTILATASVPVAQTMGPHSQGGSHDREVVVDNKTVKDTTAKGKQPDRNARKHKEPAREKTKSTSYGQDTEHAVDRPHGPDCGRFLNAPGPRGYPGSMGPPGIPGNHGNNGNNGLPGREGSKGDKGDKGDLGTRGERGVSGPKGEKGQAGVPSELKIAFMASMATHFTNQNSGIIFSSVEANLGNYFDIITGRFNAPVTGVYYFTFNMLKHEDVEETVVYLMHNGNTVITLFSYEVKGKHDTAGNSAVLRLKEGDEVWLRLGNGGIHGDHQRFSTFCGFLLFETA</sequence>
<dbReference type="PROSITE" id="PS50871">
    <property type="entry name" value="C1Q"/>
    <property type="match status" value="1"/>
</dbReference>
<dbReference type="Proteomes" id="UP001318040">
    <property type="component" value="Chromosome 13"/>
</dbReference>
<gene>
    <name evidence="9" type="primary">C1QTNF3</name>
</gene>
<dbReference type="AlphaFoldDB" id="A0AAJ7T125"/>
<feature type="chain" id="PRO_5042618531" evidence="6">
    <location>
        <begin position="19"/>
        <end position="316"/>
    </location>
</feature>
<evidence type="ECO:0000256" key="4">
    <source>
        <dbReference type="ARBA" id="ARBA00023119"/>
    </source>
</evidence>
<proteinExistence type="predicted"/>
<feature type="compositionally biased region" description="Low complexity" evidence="5">
    <location>
        <begin position="135"/>
        <end position="147"/>
    </location>
</feature>
<feature type="region of interest" description="Disordered" evidence="5">
    <location>
        <begin position="42"/>
        <end position="181"/>
    </location>
</feature>
<keyword evidence="8" id="KW-1185">Reference proteome</keyword>
<dbReference type="Pfam" id="PF00386">
    <property type="entry name" value="C1q"/>
    <property type="match status" value="1"/>
</dbReference>
<dbReference type="GeneID" id="116941978"/>
<evidence type="ECO:0000256" key="1">
    <source>
        <dbReference type="ARBA" id="ARBA00004613"/>
    </source>
</evidence>
<keyword evidence="3 6" id="KW-0732">Signal</keyword>
<feature type="signal peptide" evidence="6">
    <location>
        <begin position="1"/>
        <end position="18"/>
    </location>
</feature>
<keyword evidence="2" id="KW-0964">Secreted</keyword>
<keyword evidence="4" id="KW-0176">Collagen</keyword>
<dbReference type="InterPro" id="IPR008983">
    <property type="entry name" value="Tumour_necrosis_fac-like_dom"/>
</dbReference>
<feature type="compositionally biased region" description="Basic and acidic residues" evidence="5">
    <location>
        <begin position="100"/>
        <end position="112"/>
    </location>
</feature>
<dbReference type="InterPro" id="IPR008160">
    <property type="entry name" value="Collagen"/>
</dbReference>
<evidence type="ECO:0000256" key="2">
    <source>
        <dbReference type="ARBA" id="ARBA00022525"/>
    </source>
</evidence>
<accession>A0AAJ7T125</accession>
<dbReference type="SMART" id="SM00110">
    <property type="entry name" value="C1Q"/>
    <property type="match status" value="1"/>
</dbReference>
<protein>
    <submittedName>
        <fullName evidence="9">Complement C1q tumor necrosis factor-related protein 3 isoform X1</fullName>
    </submittedName>
</protein>
<organism evidence="8 9">
    <name type="scientific">Petromyzon marinus</name>
    <name type="common">Sea lamprey</name>
    <dbReference type="NCBI Taxonomy" id="7757"/>
    <lineage>
        <taxon>Eukaryota</taxon>
        <taxon>Metazoa</taxon>
        <taxon>Chordata</taxon>
        <taxon>Craniata</taxon>
        <taxon>Vertebrata</taxon>
        <taxon>Cyclostomata</taxon>
        <taxon>Hyperoartia</taxon>
        <taxon>Petromyzontiformes</taxon>
        <taxon>Petromyzontidae</taxon>
        <taxon>Petromyzon</taxon>
    </lineage>
</organism>
<feature type="domain" description="C1q" evidence="7">
    <location>
        <begin position="183"/>
        <end position="316"/>
    </location>
</feature>
<dbReference type="PANTHER" id="PTHR15427">
    <property type="entry name" value="EMILIN ELASTIN MICROFIBRIL INTERFACE-LOCATED PROTEIN ELASTIN MICROFIBRIL INTERFACER"/>
    <property type="match status" value="1"/>
</dbReference>
<dbReference type="InterPro" id="IPR050392">
    <property type="entry name" value="Collagen/C1q_domain"/>
</dbReference>
<dbReference type="RefSeq" id="XP_032809307.1">
    <property type="nucleotide sequence ID" value="XM_032953416.1"/>
</dbReference>
<evidence type="ECO:0000256" key="6">
    <source>
        <dbReference type="SAM" id="SignalP"/>
    </source>
</evidence>